<accession>A0ACB8B0B6</accession>
<evidence type="ECO:0000313" key="1">
    <source>
        <dbReference type="EMBL" id="KAH7919230.1"/>
    </source>
</evidence>
<organism evidence="1 2">
    <name type="scientific">Leucogyrophana mollusca</name>
    <dbReference type="NCBI Taxonomy" id="85980"/>
    <lineage>
        <taxon>Eukaryota</taxon>
        <taxon>Fungi</taxon>
        <taxon>Dikarya</taxon>
        <taxon>Basidiomycota</taxon>
        <taxon>Agaricomycotina</taxon>
        <taxon>Agaricomycetes</taxon>
        <taxon>Agaricomycetidae</taxon>
        <taxon>Boletales</taxon>
        <taxon>Boletales incertae sedis</taxon>
        <taxon>Leucogyrophana</taxon>
    </lineage>
</organism>
<protein>
    <submittedName>
        <fullName evidence="1">Uncharacterized protein</fullName>
    </submittedName>
</protein>
<reference evidence="1" key="1">
    <citation type="journal article" date="2021" name="New Phytol.">
        <title>Evolutionary innovations through gain and loss of genes in the ectomycorrhizal Boletales.</title>
        <authorList>
            <person name="Wu G."/>
            <person name="Miyauchi S."/>
            <person name="Morin E."/>
            <person name="Kuo A."/>
            <person name="Drula E."/>
            <person name="Varga T."/>
            <person name="Kohler A."/>
            <person name="Feng B."/>
            <person name="Cao Y."/>
            <person name="Lipzen A."/>
            <person name="Daum C."/>
            <person name="Hundley H."/>
            <person name="Pangilinan J."/>
            <person name="Johnson J."/>
            <person name="Barry K."/>
            <person name="LaButti K."/>
            <person name="Ng V."/>
            <person name="Ahrendt S."/>
            <person name="Min B."/>
            <person name="Choi I.G."/>
            <person name="Park H."/>
            <person name="Plett J.M."/>
            <person name="Magnuson J."/>
            <person name="Spatafora J.W."/>
            <person name="Nagy L.G."/>
            <person name="Henrissat B."/>
            <person name="Grigoriev I.V."/>
            <person name="Yang Z.L."/>
            <person name="Xu J."/>
            <person name="Martin F.M."/>
        </authorList>
    </citation>
    <scope>NUCLEOTIDE SEQUENCE</scope>
    <source>
        <strain evidence="1">KUC20120723A-06</strain>
    </source>
</reference>
<proteinExistence type="predicted"/>
<gene>
    <name evidence="1" type="ORF">BV22DRAFT_1133985</name>
</gene>
<evidence type="ECO:0000313" key="2">
    <source>
        <dbReference type="Proteomes" id="UP000790709"/>
    </source>
</evidence>
<dbReference type="EMBL" id="MU266680">
    <property type="protein sequence ID" value="KAH7919230.1"/>
    <property type="molecule type" value="Genomic_DNA"/>
</dbReference>
<name>A0ACB8B0B6_9AGAM</name>
<dbReference type="Proteomes" id="UP000790709">
    <property type="component" value="Unassembled WGS sequence"/>
</dbReference>
<sequence>MGVRGLWDIINKAGQSRSLANLVVIDGFEKNTSGRRAFRVGIDASIWYHRASFSKGGENPELRLLFFRLRSLAELPLLLLFIFDGRERPKVKRGSKMGKSGSHALTDDMKRLLDIFGMEWRMASAIRFFVLGEAEAELAYLNRSGVIDAIMTDDVDALVFGALRIIKKHPGVAMTRGGLIFFALLVGGDYDSGVKNVGKGAAHALAQCGFGDELLEIYHRRADQDIQPALSRWRASVNTEFHTNPRGRLRHVYPALSLPPDFPNMQLLENYANPVCSGRVGRQGGGPMRDNGELNLARAAAFCEDKFSEWGFQSAIIKRFRDLLWEAAVIRVLRRAALEADEKERTRRLERGQDATTKGPLALTVAHTIGTPPSLVKKYLDMSDTDRRRDAFVNRNSQSTQHEPHDNQRLILKVVGARQHVSTDGILEYRVEVCPSQLVDLARSGIKGKRPEPPDSAHAADDSTEPAETSPQGVKRAPKQPPPDPESIMRIWVPASMVRQVHPGLVLDFEAIEEAKKFKKSAKVGGQGIGKKRTNDSQAERGASDSSPPTSPVRPVRAHLRPTWEDSDSDDDAVLPIPSVSGIGLAEGEKRGDRYTNDNLAGPARSLAAGALPPSVPRSSGGFLFTMPNPDDPSILDLGDTDPIAVSQEDAPDLPPDRFDHLFSRVAGSESQRMGSGKSTHRQNTNVTGTPGKRTRDPATFTHLTAARDGALDNIIEGAAKRRRVTAPVHAPLVRAGNIRPRIPSDSSVPPIRGTHFNADIPDVFSDSEEDTIFQPISTSFRPAPRPFPMNSVKSSARSGPTQVSQRPSDAEPSSSQESRLFLDDAEVIIDLT</sequence>
<comment type="caution">
    <text evidence="1">The sequence shown here is derived from an EMBL/GenBank/DDBJ whole genome shotgun (WGS) entry which is preliminary data.</text>
</comment>
<keyword evidence="2" id="KW-1185">Reference proteome</keyword>